<keyword evidence="2 4" id="KW-0378">Hydrolase</keyword>
<evidence type="ECO:0000256" key="2">
    <source>
        <dbReference type="HAMAP-Rule" id="MF_00163"/>
    </source>
</evidence>
<evidence type="ECO:0000313" key="4">
    <source>
        <dbReference type="EMBL" id="QDV82277.1"/>
    </source>
</evidence>
<dbReference type="Gene3D" id="3.90.45.10">
    <property type="entry name" value="Peptide deformylase"/>
    <property type="match status" value="1"/>
</dbReference>
<keyword evidence="2" id="KW-0479">Metal-binding</keyword>
<keyword evidence="2" id="KW-0648">Protein biosynthesis</keyword>
<dbReference type="HAMAP" id="MF_00163">
    <property type="entry name" value="Pep_deformylase"/>
    <property type="match status" value="1"/>
</dbReference>
<comment type="function">
    <text evidence="2">Removes the formyl group from the N-terminal Met of newly synthesized proteins. Requires at least a dipeptide for an efficient rate of reaction. N-terminal L-methionine is a prerequisite for activity but the enzyme has broad specificity at other positions.</text>
</comment>
<keyword evidence="2" id="KW-0408">Iron</keyword>
<dbReference type="Pfam" id="PF01327">
    <property type="entry name" value="Pep_deformylase"/>
    <property type="match status" value="1"/>
</dbReference>
<comment type="similarity">
    <text evidence="1 2">Belongs to the polypeptide deformylase family.</text>
</comment>
<comment type="cofactor">
    <cofactor evidence="2">
        <name>Fe(2+)</name>
        <dbReference type="ChEBI" id="CHEBI:29033"/>
    </cofactor>
    <text evidence="2">Binds 1 Fe(2+) ion.</text>
</comment>
<dbReference type="NCBIfam" id="TIGR00079">
    <property type="entry name" value="pept_deformyl"/>
    <property type="match status" value="1"/>
</dbReference>
<dbReference type="Proteomes" id="UP000318081">
    <property type="component" value="Chromosome"/>
</dbReference>
<gene>
    <name evidence="2 4" type="primary">def</name>
    <name evidence="4" type="ORF">TBK1r_12040</name>
</gene>
<evidence type="ECO:0000256" key="3">
    <source>
        <dbReference type="SAM" id="MobiDB-lite"/>
    </source>
</evidence>
<dbReference type="SUPFAM" id="SSF56420">
    <property type="entry name" value="Peptide deformylase"/>
    <property type="match status" value="1"/>
</dbReference>
<evidence type="ECO:0000313" key="5">
    <source>
        <dbReference type="Proteomes" id="UP000318081"/>
    </source>
</evidence>
<dbReference type="EC" id="3.5.1.88" evidence="2"/>
<reference evidence="4 5" key="1">
    <citation type="submission" date="2019-02" db="EMBL/GenBank/DDBJ databases">
        <title>Deep-cultivation of Planctomycetes and their phenomic and genomic characterization uncovers novel biology.</title>
        <authorList>
            <person name="Wiegand S."/>
            <person name="Jogler M."/>
            <person name="Boedeker C."/>
            <person name="Pinto D."/>
            <person name="Vollmers J."/>
            <person name="Rivas-Marin E."/>
            <person name="Kohn T."/>
            <person name="Peeters S.H."/>
            <person name="Heuer A."/>
            <person name="Rast P."/>
            <person name="Oberbeckmann S."/>
            <person name="Bunk B."/>
            <person name="Jeske O."/>
            <person name="Meyerdierks A."/>
            <person name="Storesund J.E."/>
            <person name="Kallscheuer N."/>
            <person name="Luecker S."/>
            <person name="Lage O.M."/>
            <person name="Pohl T."/>
            <person name="Merkel B.J."/>
            <person name="Hornburger P."/>
            <person name="Mueller R.-W."/>
            <person name="Bruemmer F."/>
            <person name="Labrenz M."/>
            <person name="Spormann A.M."/>
            <person name="Op den Camp H."/>
            <person name="Overmann J."/>
            <person name="Amann R."/>
            <person name="Jetten M.S.M."/>
            <person name="Mascher T."/>
            <person name="Medema M.H."/>
            <person name="Devos D.P."/>
            <person name="Kaster A.-K."/>
            <person name="Ovreas L."/>
            <person name="Rohde M."/>
            <person name="Galperin M.Y."/>
            <person name="Jogler C."/>
        </authorList>
    </citation>
    <scope>NUCLEOTIDE SEQUENCE [LARGE SCALE GENOMIC DNA]</scope>
    <source>
        <strain evidence="4 5">TBK1r</strain>
    </source>
</reference>
<organism evidence="4 5">
    <name type="scientific">Stieleria magnilauensis</name>
    <dbReference type="NCBI Taxonomy" id="2527963"/>
    <lineage>
        <taxon>Bacteria</taxon>
        <taxon>Pseudomonadati</taxon>
        <taxon>Planctomycetota</taxon>
        <taxon>Planctomycetia</taxon>
        <taxon>Pirellulales</taxon>
        <taxon>Pirellulaceae</taxon>
        <taxon>Stieleria</taxon>
    </lineage>
</organism>
<name>A0ABX5XKQ8_9BACT</name>
<feature type="binding site" evidence="2">
    <location>
        <position position="187"/>
    </location>
    <ligand>
        <name>Fe cation</name>
        <dbReference type="ChEBI" id="CHEBI:24875"/>
    </ligand>
</feature>
<dbReference type="GO" id="GO:0042586">
    <property type="term" value="F:peptide deformylase activity"/>
    <property type="evidence" value="ECO:0007669"/>
    <property type="project" value="UniProtKB-EC"/>
</dbReference>
<dbReference type="PANTHER" id="PTHR10458:SF22">
    <property type="entry name" value="PEPTIDE DEFORMYLASE"/>
    <property type="match status" value="1"/>
</dbReference>
<dbReference type="PRINTS" id="PR01576">
    <property type="entry name" value="PDEFORMYLASE"/>
</dbReference>
<feature type="binding site" evidence="2">
    <location>
        <position position="183"/>
    </location>
    <ligand>
        <name>Fe cation</name>
        <dbReference type="ChEBI" id="CHEBI:24875"/>
    </ligand>
</feature>
<feature type="active site" evidence="2">
    <location>
        <position position="184"/>
    </location>
</feature>
<evidence type="ECO:0000256" key="1">
    <source>
        <dbReference type="ARBA" id="ARBA00010759"/>
    </source>
</evidence>
<dbReference type="EMBL" id="CP036432">
    <property type="protein sequence ID" value="QDV82277.1"/>
    <property type="molecule type" value="Genomic_DNA"/>
</dbReference>
<proteinExistence type="inferred from homology"/>
<comment type="catalytic activity">
    <reaction evidence="2">
        <text>N-terminal N-formyl-L-methionyl-[peptide] + H2O = N-terminal L-methionyl-[peptide] + formate</text>
        <dbReference type="Rhea" id="RHEA:24420"/>
        <dbReference type="Rhea" id="RHEA-COMP:10639"/>
        <dbReference type="Rhea" id="RHEA-COMP:10640"/>
        <dbReference type="ChEBI" id="CHEBI:15377"/>
        <dbReference type="ChEBI" id="CHEBI:15740"/>
        <dbReference type="ChEBI" id="CHEBI:49298"/>
        <dbReference type="ChEBI" id="CHEBI:64731"/>
        <dbReference type="EC" id="3.5.1.88"/>
    </reaction>
</comment>
<sequence>MSRGGQGYRLSPTDKPPRIGHLSGSSRRRNARSLRSNPIYLAIASLWPVMSLEIIYYPHPTLRYVSKPIKRVDAGLRKIADEMLDLMYEARGVGLAANQVDLPLRLFVANPTGEKGSGEEFVVVNPEVSRPKGSEVGEEGCLSLPGLTGDVIRPKSIRISAYDLKGNPIETTLEGFLARVFLHEIDHLDGTLFFDRMGEHAAQELEAGIDELETDFRSKQATGSIPPDDQLVARLAEWTNKYC</sequence>
<dbReference type="InterPro" id="IPR036821">
    <property type="entry name" value="Peptide_deformylase_sf"/>
</dbReference>
<dbReference type="InterPro" id="IPR023635">
    <property type="entry name" value="Peptide_deformylase"/>
</dbReference>
<feature type="binding site" evidence="2">
    <location>
        <position position="141"/>
    </location>
    <ligand>
        <name>Fe cation</name>
        <dbReference type="ChEBI" id="CHEBI:24875"/>
    </ligand>
</feature>
<dbReference type="NCBIfam" id="NF001159">
    <property type="entry name" value="PRK00150.1-3"/>
    <property type="match status" value="1"/>
</dbReference>
<keyword evidence="5" id="KW-1185">Reference proteome</keyword>
<protein>
    <recommendedName>
        <fullName evidence="2">Peptide deformylase</fullName>
        <shortName evidence="2">PDF</shortName>
        <ecNumber evidence="2">3.5.1.88</ecNumber>
    </recommendedName>
    <alternativeName>
        <fullName evidence="2">Polypeptide deformylase</fullName>
    </alternativeName>
</protein>
<dbReference type="PANTHER" id="PTHR10458">
    <property type="entry name" value="PEPTIDE DEFORMYLASE"/>
    <property type="match status" value="1"/>
</dbReference>
<feature type="region of interest" description="Disordered" evidence="3">
    <location>
        <begin position="1"/>
        <end position="30"/>
    </location>
</feature>
<accession>A0ABX5XKQ8</accession>
<dbReference type="CDD" id="cd00487">
    <property type="entry name" value="Pep_deformylase"/>
    <property type="match status" value="1"/>
</dbReference>